<keyword evidence="2" id="KW-1185">Reference proteome</keyword>
<sequence>MKSQIIFRKFSGHTGLPFPLCLLKLCHKIQSDYEKCLINYKSTKTKYEDIWLHLPKKTENNANINSKIEKQFIEIKRKYEKLCQKLHVLHNDYCLVTTEAKQYENDFRVLLIPTLISYHESILMDSGDKWNNVLMKFVDKTDITQERYRRLQNKLKVSVENIIRSNIYGNLKGKLAKPVVQKINISFNDKLLDDFVGALKPNQLIIDTELELQQMLSKSQIEIRDKHQLQKQYDLEMRALLPLSEDNANAKMGIRTRKRAIDIIKKDLVYIESEHERTHHIWERVDMCLLKMAGLQYKTGTKLFRIL</sequence>
<dbReference type="Gene3D" id="1.20.1270.60">
    <property type="entry name" value="Arfaptin homology (AH) domain/BAR domain"/>
    <property type="match status" value="1"/>
</dbReference>
<dbReference type="OrthoDB" id="546826at2759"/>
<dbReference type="SUPFAM" id="SSF103657">
    <property type="entry name" value="BAR/IMD domain-like"/>
    <property type="match status" value="1"/>
</dbReference>
<name>A0A7R9LNI9_9ACAR</name>
<organism evidence="1">
    <name type="scientific">Oppiella nova</name>
    <dbReference type="NCBI Taxonomy" id="334625"/>
    <lineage>
        <taxon>Eukaryota</taxon>
        <taxon>Metazoa</taxon>
        <taxon>Ecdysozoa</taxon>
        <taxon>Arthropoda</taxon>
        <taxon>Chelicerata</taxon>
        <taxon>Arachnida</taxon>
        <taxon>Acari</taxon>
        <taxon>Acariformes</taxon>
        <taxon>Sarcoptiformes</taxon>
        <taxon>Oribatida</taxon>
        <taxon>Brachypylina</taxon>
        <taxon>Oppioidea</taxon>
        <taxon>Oppiidae</taxon>
        <taxon>Oppiella</taxon>
    </lineage>
</organism>
<proteinExistence type="predicted"/>
<reference evidence="1" key="1">
    <citation type="submission" date="2020-11" db="EMBL/GenBank/DDBJ databases">
        <authorList>
            <person name="Tran Van P."/>
        </authorList>
    </citation>
    <scope>NUCLEOTIDE SEQUENCE</scope>
</reference>
<protein>
    <submittedName>
        <fullName evidence="1">Uncharacterized protein</fullName>
    </submittedName>
</protein>
<evidence type="ECO:0000313" key="1">
    <source>
        <dbReference type="EMBL" id="CAD7644935.1"/>
    </source>
</evidence>
<evidence type="ECO:0000313" key="2">
    <source>
        <dbReference type="Proteomes" id="UP000728032"/>
    </source>
</evidence>
<dbReference type="InterPro" id="IPR027267">
    <property type="entry name" value="AH/BAR_dom_sf"/>
</dbReference>
<dbReference type="EMBL" id="CAJPVJ010001849">
    <property type="protein sequence ID" value="CAG2165403.1"/>
    <property type="molecule type" value="Genomic_DNA"/>
</dbReference>
<dbReference type="AlphaFoldDB" id="A0A7R9LNI9"/>
<dbReference type="Proteomes" id="UP000728032">
    <property type="component" value="Unassembled WGS sequence"/>
</dbReference>
<gene>
    <name evidence="1" type="ORF">ONB1V03_LOCUS4945</name>
</gene>
<accession>A0A7R9LNI9</accession>
<dbReference type="EMBL" id="OC916674">
    <property type="protein sequence ID" value="CAD7644935.1"/>
    <property type="molecule type" value="Genomic_DNA"/>
</dbReference>